<dbReference type="GO" id="GO:0016020">
    <property type="term" value="C:membrane"/>
    <property type="evidence" value="ECO:0007669"/>
    <property type="project" value="TreeGrafter"/>
</dbReference>
<dbReference type="PANTHER" id="PTHR32251:SF15">
    <property type="entry name" value="3-OXO-5-ALPHA-STEROID 4-DEHYDROGENASE (DUF1295)"/>
    <property type="match status" value="1"/>
</dbReference>
<organism evidence="1 2">
    <name type="scientific">Penicillium brasilianum</name>
    <dbReference type="NCBI Taxonomy" id="104259"/>
    <lineage>
        <taxon>Eukaryota</taxon>
        <taxon>Fungi</taxon>
        <taxon>Dikarya</taxon>
        <taxon>Ascomycota</taxon>
        <taxon>Pezizomycotina</taxon>
        <taxon>Eurotiomycetes</taxon>
        <taxon>Eurotiomycetidae</taxon>
        <taxon>Eurotiales</taxon>
        <taxon>Aspergillaceae</taxon>
        <taxon>Penicillium</taxon>
    </lineage>
</organism>
<name>A0A0F7TPB4_PENBI</name>
<evidence type="ECO:0000313" key="1">
    <source>
        <dbReference type="EMBL" id="CEJ57696.1"/>
    </source>
</evidence>
<dbReference type="Proteomes" id="UP000042958">
    <property type="component" value="Unassembled WGS sequence"/>
</dbReference>
<dbReference type="PROSITE" id="PS50244">
    <property type="entry name" value="S5A_REDUCTASE"/>
    <property type="match status" value="1"/>
</dbReference>
<sequence>MAGAPAYSMMIDPNPHSRAPPPPSPGFKMTAGDVGILKSTLLPSFGLYSGLSVAAYVVAESTDRVEIKDWLWPSAQVLNAWLTAIGRPMYETGITLPDAWRGLTWSEKLLLSGVTVWGTRLFARIVSRSLARGKDDPRYEAQKKERGFWKTALLKIFLPEAAFLSLISLPLTVPFGMGDTTLSVSTNMLSTVRALGVGLFSAGFTLEVMADTQLELHRKEREDLCRHGVWSLVRHPNYLGDTLVHLSFALMNITDSFNPIVLLGPLANYLFLRLVGGDKRTEESQEKRYREQDSHKYEQLCNWRGVKNSVWPALKDLTNPWALVVVGCGLIGVVTEEAVRSTFTMR</sequence>
<evidence type="ECO:0000313" key="2">
    <source>
        <dbReference type="Proteomes" id="UP000042958"/>
    </source>
</evidence>
<dbReference type="Gene3D" id="1.20.120.1630">
    <property type="match status" value="1"/>
</dbReference>
<proteinExistence type="predicted"/>
<keyword evidence="2" id="KW-1185">Reference proteome</keyword>
<dbReference type="Pfam" id="PF06966">
    <property type="entry name" value="DUF1295"/>
    <property type="match status" value="1"/>
</dbReference>
<protein>
    <submittedName>
        <fullName evidence="1">Uncharacterized protein</fullName>
    </submittedName>
</protein>
<dbReference type="InterPro" id="IPR010721">
    <property type="entry name" value="UstE-like"/>
</dbReference>
<gene>
    <name evidence="1" type="ORF">PMG11_06380</name>
</gene>
<dbReference type="PANTHER" id="PTHR32251">
    <property type="entry name" value="3-OXO-5-ALPHA-STEROID 4-DEHYDROGENASE"/>
    <property type="match status" value="1"/>
</dbReference>
<accession>A0A0F7TPB4</accession>
<dbReference type="OrthoDB" id="67965at2759"/>
<reference evidence="2" key="1">
    <citation type="journal article" date="2015" name="Genome Announc.">
        <title>Draft genome sequence of the fungus Penicillium brasilianum MG11.</title>
        <authorList>
            <person name="Horn F."/>
            <person name="Linde J."/>
            <person name="Mattern D.J."/>
            <person name="Walther G."/>
            <person name="Guthke R."/>
            <person name="Brakhage A.A."/>
            <person name="Valiante V."/>
        </authorList>
    </citation>
    <scope>NUCLEOTIDE SEQUENCE [LARGE SCALE GENOMIC DNA]</scope>
    <source>
        <strain evidence="2">MG11</strain>
    </source>
</reference>
<dbReference type="EMBL" id="CDHK01000005">
    <property type="protein sequence ID" value="CEJ57696.1"/>
    <property type="molecule type" value="Genomic_DNA"/>
</dbReference>
<dbReference type="AlphaFoldDB" id="A0A0F7TPB4"/>